<gene>
    <name evidence="1" type="ORF">CEJ42_16885</name>
</gene>
<dbReference type="Pfam" id="PF08837">
    <property type="entry name" value="DUF1810"/>
    <property type="match status" value="1"/>
</dbReference>
<organism evidence="1 2">
    <name type="scientific">Herbaspirillum robiniae</name>
    <dbReference type="NCBI Taxonomy" id="2014887"/>
    <lineage>
        <taxon>Bacteria</taxon>
        <taxon>Pseudomonadati</taxon>
        <taxon>Pseudomonadota</taxon>
        <taxon>Betaproteobacteria</taxon>
        <taxon>Burkholderiales</taxon>
        <taxon>Oxalobacteraceae</taxon>
        <taxon>Herbaspirillum</taxon>
    </lineage>
</organism>
<reference evidence="1 2" key="1">
    <citation type="submission" date="2017-06" db="EMBL/GenBank/DDBJ databases">
        <title>Herbaspirillum phytohormonus sp. nov., isolated from the root nodule of Robinia pseudoacacia in lead-zinc mine.</title>
        <authorList>
            <person name="Fan M."/>
            <person name="Lin Y."/>
        </authorList>
    </citation>
    <scope>NUCLEOTIDE SEQUENCE [LARGE SCALE GENOMIC DNA]</scope>
    <source>
        <strain evidence="1 2">HZ10</strain>
    </source>
</reference>
<dbReference type="Gene3D" id="1.25.40.380">
    <property type="entry name" value="Protein of unknown function DUF1810"/>
    <property type="match status" value="1"/>
</dbReference>
<evidence type="ECO:0000313" key="1">
    <source>
        <dbReference type="EMBL" id="OWY27765.1"/>
    </source>
</evidence>
<dbReference type="InterPro" id="IPR036287">
    <property type="entry name" value="Rv1873-like_sf"/>
</dbReference>
<dbReference type="PIRSF" id="PIRSF008546">
    <property type="entry name" value="UCP008546"/>
    <property type="match status" value="1"/>
</dbReference>
<name>A0A246WN28_9BURK</name>
<proteinExistence type="predicted"/>
<evidence type="ECO:0000313" key="2">
    <source>
        <dbReference type="Proteomes" id="UP000197596"/>
    </source>
</evidence>
<dbReference type="RefSeq" id="WP_088751909.1">
    <property type="nucleotide sequence ID" value="NZ_NJGU01000009.1"/>
</dbReference>
<accession>A0A246WN28</accession>
<sequence length="153" mass="17211">MKDPYSLQRFVDAQEAVFAAVTEELRAGAKRSHWMWFIFPQMAGLGRSETARLYAIRSAAEAQAYVRHPILGPRLTECTRLVLDVHKAQPRRSAHDIFGEPDDMKFHSSMTLFAQVAPEQPEFAAALALYFNDRPDRATLSLLVEKDGLHPGA</sequence>
<dbReference type="SUPFAM" id="SSF140736">
    <property type="entry name" value="Rv1873-like"/>
    <property type="match status" value="1"/>
</dbReference>
<dbReference type="InterPro" id="IPR014937">
    <property type="entry name" value="DUF1810"/>
</dbReference>
<dbReference type="Proteomes" id="UP000197596">
    <property type="component" value="Unassembled WGS sequence"/>
</dbReference>
<protein>
    <submittedName>
        <fullName evidence="1">Calpastatin</fullName>
    </submittedName>
</protein>
<comment type="caution">
    <text evidence="1">The sequence shown here is derived from an EMBL/GenBank/DDBJ whole genome shotgun (WGS) entry which is preliminary data.</text>
</comment>
<dbReference type="EMBL" id="NJGU01000009">
    <property type="protein sequence ID" value="OWY27765.1"/>
    <property type="molecule type" value="Genomic_DNA"/>
</dbReference>
<dbReference type="AlphaFoldDB" id="A0A246WN28"/>